<feature type="transmembrane region" description="Helical" evidence="2">
    <location>
        <begin position="394"/>
        <end position="415"/>
    </location>
</feature>
<dbReference type="GO" id="GO:0015095">
    <property type="term" value="F:magnesium ion transmembrane transporter activity"/>
    <property type="evidence" value="ECO:0007669"/>
    <property type="project" value="UniProtKB-UniRule"/>
</dbReference>
<comment type="function">
    <text evidence="2">Acts as a magnesium transporter.</text>
</comment>
<feature type="transmembrane region" description="Helical" evidence="2">
    <location>
        <begin position="427"/>
        <end position="454"/>
    </location>
</feature>
<keyword evidence="2" id="KW-0472">Membrane</keyword>
<feature type="transmembrane region" description="Helical" evidence="2">
    <location>
        <begin position="366"/>
        <end position="388"/>
    </location>
</feature>
<dbReference type="EMBL" id="JAUOPB010000002">
    <property type="protein sequence ID" value="MDO6421447.1"/>
    <property type="molecule type" value="Genomic_DNA"/>
</dbReference>
<dbReference type="Pfam" id="PF01769">
    <property type="entry name" value="MgtE"/>
    <property type="match status" value="1"/>
</dbReference>
<comment type="similarity">
    <text evidence="2">Belongs to the SLC41A transporter family.</text>
</comment>
<dbReference type="CDD" id="cd04606">
    <property type="entry name" value="CBS_pair_Mg_transporter"/>
    <property type="match status" value="1"/>
</dbReference>
<dbReference type="SMART" id="SM00116">
    <property type="entry name" value="CBS"/>
    <property type="match status" value="2"/>
</dbReference>
<dbReference type="AlphaFoldDB" id="A0AAW7X3L2"/>
<evidence type="ECO:0000256" key="1">
    <source>
        <dbReference type="PROSITE-ProRule" id="PRU00703"/>
    </source>
</evidence>
<evidence type="ECO:0000313" key="5">
    <source>
        <dbReference type="Proteomes" id="UP001169760"/>
    </source>
</evidence>
<dbReference type="Pfam" id="PF00571">
    <property type="entry name" value="CBS"/>
    <property type="match status" value="1"/>
</dbReference>
<dbReference type="InterPro" id="IPR006668">
    <property type="entry name" value="Mg_transptr_MgtE_intracell_dom"/>
</dbReference>
<dbReference type="InterPro" id="IPR000644">
    <property type="entry name" value="CBS_dom"/>
</dbReference>
<dbReference type="GO" id="GO:0005886">
    <property type="term" value="C:plasma membrane"/>
    <property type="evidence" value="ECO:0007669"/>
    <property type="project" value="UniProtKB-SubCell"/>
</dbReference>
<name>A0AAW7X3L2_9GAMM</name>
<accession>A0AAW7X3L2</accession>
<feature type="domain" description="CBS" evidence="3">
    <location>
        <begin position="210"/>
        <end position="268"/>
    </location>
</feature>
<feature type="transmembrane region" description="Helical" evidence="2">
    <location>
        <begin position="319"/>
        <end position="345"/>
    </location>
</feature>
<feature type="transmembrane region" description="Helical" evidence="2">
    <location>
        <begin position="292"/>
        <end position="313"/>
    </location>
</feature>
<organism evidence="4 5">
    <name type="scientific">Saccharophagus degradans</name>
    <dbReference type="NCBI Taxonomy" id="86304"/>
    <lineage>
        <taxon>Bacteria</taxon>
        <taxon>Pseudomonadati</taxon>
        <taxon>Pseudomonadota</taxon>
        <taxon>Gammaproteobacteria</taxon>
        <taxon>Cellvibrionales</taxon>
        <taxon>Cellvibrionaceae</taxon>
        <taxon>Saccharophagus</taxon>
    </lineage>
</organism>
<keyword evidence="2" id="KW-0479">Metal-binding</keyword>
<comment type="caution">
    <text evidence="4">The sequence shown here is derived from an EMBL/GenBank/DDBJ whole genome shotgun (WGS) entry which is preliminary data.</text>
</comment>
<comment type="subunit">
    <text evidence="2">Homodimer.</text>
</comment>
<dbReference type="Pfam" id="PF03448">
    <property type="entry name" value="MgtE_N"/>
    <property type="match status" value="1"/>
</dbReference>
<keyword evidence="2" id="KW-0813">Transport</keyword>
<keyword evidence="1" id="KW-0129">CBS domain</keyword>
<dbReference type="PROSITE" id="PS51371">
    <property type="entry name" value="CBS"/>
    <property type="match status" value="1"/>
</dbReference>
<comment type="subcellular location">
    <subcellularLocation>
        <location evidence="2">Cell membrane</location>
        <topology evidence="2">Multi-pass membrane protein</topology>
    </subcellularLocation>
</comment>
<keyword evidence="2" id="KW-0812">Transmembrane</keyword>
<proteinExistence type="inferred from homology"/>
<dbReference type="Proteomes" id="UP001169760">
    <property type="component" value="Unassembled WGS sequence"/>
</dbReference>
<evidence type="ECO:0000313" key="4">
    <source>
        <dbReference type="EMBL" id="MDO6421447.1"/>
    </source>
</evidence>
<keyword evidence="2" id="KW-0460">Magnesium</keyword>
<reference evidence="4" key="1">
    <citation type="submission" date="2023-07" db="EMBL/GenBank/DDBJ databases">
        <title>Genome content predicts the carbon catabolic preferences of heterotrophic bacteria.</title>
        <authorList>
            <person name="Gralka M."/>
        </authorList>
    </citation>
    <scope>NUCLEOTIDE SEQUENCE</scope>
    <source>
        <strain evidence="4">I3M17_2</strain>
    </source>
</reference>
<dbReference type="InterPro" id="IPR006667">
    <property type="entry name" value="SLC41_membr_dom"/>
</dbReference>
<gene>
    <name evidence="4" type="primary">mgtE</name>
    <name evidence="4" type="ORF">Q4521_03080</name>
</gene>
<dbReference type="NCBIfam" id="TIGR00400">
    <property type="entry name" value="mgtE"/>
    <property type="match status" value="1"/>
</dbReference>
<protein>
    <recommendedName>
        <fullName evidence="2">Magnesium transporter MgtE</fullName>
    </recommendedName>
</protein>
<dbReference type="PANTHER" id="PTHR43773:SF1">
    <property type="entry name" value="MAGNESIUM TRANSPORTER MGTE"/>
    <property type="match status" value="1"/>
</dbReference>
<dbReference type="InterPro" id="IPR006669">
    <property type="entry name" value="MgtE_transporter"/>
</dbReference>
<dbReference type="RefSeq" id="WP_216063810.1">
    <property type="nucleotide sequence ID" value="NZ_CP123764.1"/>
</dbReference>
<evidence type="ECO:0000256" key="2">
    <source>
        <dbReference type="RuleBase" id="RU362011"/>
    </source>
</evidence>
<keyword evidence="2" id="KW-1133">Transmembrane helix</keyword>
<evidence type="ECO:0000259" key="3">
    <source>
        <dbReference type="PROSITE" id="PS51371"/>
    </source>
</evidence>
<keyword evidence="2" id="KW-1003">Cell membrane</keyword>
<sequence>MQQSASEDLKNQMQARLSKVQSLLESGTFRQVRQLLNALKPVEIARIIASSPPHSRKVLWDLVDKEVTGEVVEELPSDIREQFLRGMDAEAVAELTEGLEADDVVDILQHLPETIMQEVLAAMSEQDRHRVESILPYGKDTAGGLANTDTITVRPRFTLDVVLRYLRRHTDLPPSTDSLIVVNRKDDFLGLLPLSKLLTSDPNTTVREVMESDINAIPADMHDTDVAKLFEQHDWISAPVVDDQGKLIGRITIDDVVDVIREGADHSLMSLAGLDEEEDTFAPVFRTIPRRAIWLGINLLTAILASAVINVFQGTIDKVVALAVLMTVVASMGGVAGSQTLTVVIRGMATGHLGPTNMRWLLSREVRVGLVNGCLWAGIMGLVAAYWFGDPLLAVLLAVALVINLLVAALAGALLPNILKSLKIDPALAGGVTLTTVTDVVGYLVFLGLATYFYA</sequence>
<dbReference type="SMART" id="SM00924">
    <property type="entry name" value="MgtE_N"/>
    <property type="match status" value="1"/>
</dbReference>
<dbReference type="GO" id="GO:0046872">
    <property type="term" value="F:metal ion binding"/>
    <property type="evidence" value="ECO:0007669"/>
    <property type="project" value="UniProtKB-KW"/>
</dbReference>
<dbReference type="PANTHER" id="PTHR43773">
    <property type="entry name" value="MAGNESIUM TRANSPORTER MGTE"/>
    <property type="match status" value="1"/>
</dbReference>